<dbReference type="KEGG" id="ypa:YPA_3156"/>
<evidence type="ECO:0000313" key="2">
    <source>
        <dbReference type="Proteomes" id="UP000001971"/>
    </source>
</evidence>
<gene>
    <name evidence="1" type="ordered locus">YPA_3156</name>
</gene>
<reference evidence="1 2" key="1">
    <citation type="journal article" date="2006" name="J. Bacteriol.">
        <title>Complete genome sequence of Yersinia pestis strains Antiqua and Nepal516: evidence of gene reduction in an emerging pathogen.</title>
        <authorList>
            <person name="Chain P.S."/>
            <person name="Hu P."/>
            <person name="Malfatti S.A."/>
            <person name="Radnedge L."/>
            <person name="Larimer F."/>
            <person name="Vergez L.M."/>
            <person name="Worsham P."/>
            <person name="Chu M.C."/>
            <person name="Andersen G.L."/>
        </authorList>
    </citation>
    <scope>NUCLEOTIDE SEQUENCE [LARGE SCALE GENOMIC DNA]</scope>
    <source>
        <strain evidence="1 2">Antiqua</strain>
    </source>
</reference>
<dbReference type="PATRIC" id="fig|360102.15.peg.1870"/>
<dbReference type="HOGENOM" id="CLU_212041_2_0_6"/>
<organism evidence="1 2">
    <name type="scientific">Yersinia pestis bv. Antiqua (strain Antiqua)</name>
    <dbReference type="NCBI Taxonomy" id="360102"/>
    <lineage>
        <taxon>Bacteria</taxon>
        <taxon>Pseudomonadati</taxon>
        <taxon>Pseudomonadota</taxon>
        <taxon>Gammaproteobacteria</taxon>
        <taxon>Enterobacterales</taxon>
        <taxon>Yersiniaceae</taxon>
        <taxon>Yersinia</taxon>
    </lineage>
</organism>
<dbReference type="GeneID" id="60510030"/>
<evidence type="ECO:0000313" key="1">
    <source>
        <dbReference type="EMBL" id="ABG15118.1"/>
    </source>
</evidence>
<dbReference type="RefSeq" id="WP_002210363.1">
    <property type="nucleotide sequence ID" value="NC_008150.1"/>
</dbReference>
<dbReference type="Proteomes" id="UP000001971">
    <property type="component" value="Chromosome"/>
</dbReference>
<sequence length="52" mass="5627">MTKKTAHSQITKTQIYRAVASSTAIETGVSVQKIEQQLKQNLAQAKAVGLAR</sequence>
<accession>A0A0E1NVR5</accession>
<name>A0A0E1NVR5_YERPA</name>
<dbReference type="EMBL" id="CP000308">
    <property type="protein sequence ID" value="ABG15118.1"/>
    <property type="molecule type" value="Genomic_DNA"/>
</dbReference>
<proteinExistence type="predicted"/>
<dbReference type="AlphaFoldDB" id="A0A0E1NVR5"/>
<protein>
    <submittedName>
        <fullName evidence="1">Uncharacterized protein</fullName>
    </submittedName>
</protein>